<dbReference type="Proteomes" id="UP000436822">
    <property type="component" value="Unassembled WGS sequence"/>
</dbReference>
<keyword evidence="3" id="KW-1185">Reference proteome</keyword>
<sequence>MNTKLLALATATTLAFAAPALAQSSANQGYDMLTGALYNSFNELGIDTSSLNELSLSQVAQIKNVLDGDESGGVKKDRIEAIMNNN</sequence>
<comment type="caution">
    <text evidence="2">The sequence shown here is derived from an EMBL/GenBank/DDBJ whole genome shotgun (WGS) entry which is preliminary data.</text>
</comment>
<protein>
    <submittedName>
        <fullName evidence="2">Uncharacterized protein</fullName>
    </submittedName>
</protein>
<reference evidence="2 3" key="1">
    <citation type="submission" date="2019-12" db="EMBL/GenBank/DDBJ databases">
        <title>Litoreibacter badius sp. nov., a novel bacteriochlorophyll a-containing bacterium in the genus Litoreibacter.</title>
        <authorList>
            <person name="Kanamuro M."/>
            <person name="Takabe Y."/>
            <person name="Mori K."/>
            <person name="Takaichi S."/>
            <person name="Hanada S."/>
        </authorList>
    </citation>
    <scope>NUCLEOTIDE SEQUENCE [LARGE SCALE GENOMIC DNA]</scope>
    <source>
        <strain evidence="2 3">K6</strain>
    </source>
</reference>
<dbReference type="AlphaFoldDB" id="A0A6N6JML1"/>
<feature type="signal peptide" evidence="1">
    <location>
        <begin position="1"/>
        <end position="22"/>
    </location>
</feature>
<evidence type="ECO:0000256" key="1">
    <source>
        <dbReference type="SAM" id="SignalP"/>
    </source>
</evidence>
<name>A0A6N6JML1_9RHOB</name>
<evidence type="ECO:0000313" key="3">
    <source>
        <dbReference type="Proteomes" id="UP000436822"/>
    </source>
</evidence>
<dbReference type="RefSeq" id="WP_159809454.1">
    <property type="nucleotide sequence ID" value="NZ_BLJE01000004.1"/>
</dbReference>
<evidence type="ECO:0000313" key="2">
    <source>
        <dbReference type="EMBL" id="GFE66432.1"/>
    </source>
</evidence>
<accession>A0A6N6JML1</accession>
<organism evidence="2 3">
    <name type="scientific">Litoreibacter roseus</name>
    <dbReference type="NCBI Taxonomy" id="2601869"/>
    <lineage>
        <taxon>Bacteria</taxon>
        <taxon>Pseudomonadati</taxon>
        <taxon>Pseudomonadota</taxon>
        <taxon>Alphaproteobacteria</taxon>
        <taxon>Rhodobacterales</taxon>
        <taxon>Roseobacteraceae</taxon>
        <taxon>Litoreibacter</taxon>
    </lineage>
</organism>
<proteinExistence type="predicted"/>
<feature type="chain" id="PRO_5026900048" evidence="1">
    <location>
        <begin position="23"/>
        <end position="86"/>
    </location>
</feature>
<gene>
    <name evidence="2" type="ORF">KIN_35060</name>
</gene>
<dbReference type="EMBL" id="BLJE01000004">
    <property type="protein sequence ID" value="GFE66432.1"/>
    <property type="molecule type" value="Genomic_DNA"/>
</dbReference>
<keyword evidence="1" id="KW-0732">Signal</keyword>